<dbReference type="Proteomes" id="UP000179769">
    <property type="component" value="Unassembled WGS sequence"/>
</dbReference>
<gene>
    <name evidence="3" type="ORF">BBK14_11350</name>
</gene>
<dbReference type="EMBL" id="MAXA01000047">
    <property type="protein sequence ID" value="OHV42210.1"/>
    <property type="molecule type" value="Genomic_DNA"/>
</dbReference>
<feature type="region of interest" description="Disordered" evidence="2">
    <location>
        <begin position="93"/>
        <end position="130"/>
    </location>
</feature>
<protein>
    <submittedName>
        <fullName evidence="3">Uncharacterized protein</fullName>
    </submittedName>
</protein>
<evidence type="ECO:0000313" key="3">
    <source>
        <dbReference type="EMBL" id="OHV42210.1"/>
    </source>
</evidence>
<evidence type="ECO:0000256" key="1">
    <source>
        <dbReference type="SAM" id="Coils"/>
    </source>
</evidence>
<keyword evidence="1" id="KW-0175">Coiled coil</keyword>
<organism evidence="3 4">
    <name type="scientific">Parafrankia soli</name>
    <dbReference type="NCBI Taxonomy" id="2599596"/>
    <lineage>
        <taxon>Bacteria</taxon>
        <taxon>Bacillati</taxon>
        <taxon>Actinomycetota</taxon>
        <taxon>Actinomycetes</taxon>
        <taxon>Frankiales</taxon>
        <taxon>Frankiaceae</taxon>
        <taxon>Parafrankia</taxon>
    </lineage>
</organism>
<feature type="coiled-coil region" evidence="1">
    <location>
        <begin position="56"/>
        <end position="83"/>
    </location>
</feature>
<dbReference type="AlphaFoldDB" id="A0A1S1R7Q6"/>
<sequence>MIPADDETPAGPYDRPRPFVTSAAVWDPANIPDGSSTQVNLETGELIHIPPSETRRRRLEARQRQHEARLEAERAEAAAAARRGAALARAALPPRPTPVGLIRDTGPLTIKPSAPVGFMKPLDGSAGQTA</sequence>
<reference evidence="4" key="1">
    <citation type="submission" date="2016-07" db="EMBL/GenBank/DDBJ databases">
        <title>Frankia sp. NRRL B-16219 Genome sequencing.</title>
        <authorList>
            <person name="Ghodhbane-Gtari F."/>
            <person name="Swanson E."/>
            <person name="Gueddou A."/>
            <person name="Louati M."/>
            <person name="Nouioui I."/>
            <person name="Hezbri K."/>
            <person name="Abebe-Akele F."/>
            <person name="Simpson S."/>
            <person name="Morris K."/>
            <person name="Thomas K."/>
            <person name="Gtari M."/>
            <person name="Tisa L.S."/>
        </authorList>
    </citation>
    <scope>NUCLEOTIDE SEQUENCE [LARGE SCALE GENOMIC DNA]</scope>
    <source>
        <strain evidence="4">NRRL B-16219</strain>
    </source>
</reference>
<keyword evidence="4" id="KW-1185">Reference proteome</keyword>
<comment type="caution">
    <text evidence="3">The sequence shown here is derived from an EMBL/GenBank/DDBJ whole genome shotgun (WGS) entry which is preliminary data.</text>
</comment>
<evidence type="ECO:0000313" key="4">
    <source>
        <dbReference type="Proteomes" id="UP000179769"/>
    </source>
</evidence>
<evidence type="ECO:0000256" key="2">
    <source>
        <dbReference type="SAM" id="MobiDB-lite"/>
    </source>
</evidence>
<accession>A0A1S1R7Q6</accession>
<name>A0A1S1R7Q6_9ACTN</name>
<dbReference type="RefSeq" id="WP_071060230.1">
    <property type="nucleotide sequence ID" value="NZ_MAXA01000047.1"/>
</dbReference>
<proteinExistence type="predicted"/>